<evidence type="ECO:0000313" key="1">
    <source>
        <dbReference type="EMBL" id="EFG79825.1"/>
    </source>
</evidence>
<dbReference type="AlphaFoldDB" id="D5P275"/>
<comment type="caution">
    <text evidence="1">The sequence shown here is derived from an EMBL/GenBank/DDBJ whole genome shotgun (WGS) entry which is preliminary data.</text>
</comment>
<name>D5P275_9MYCO</name>
<sequence>MLHRYHFTPTDSYKLNIAESLTIKPRGFELNPCRRRRHLAGGSKIHADQGGRTT</sequence>
<organism evidence="1 2">
    <name type="scientific">Mycobacterium parascrofulaceum ATCC BAA-614</name>
    <dbReference type="NCBI Taxonomy" id="525368"/>
    <lineage>
        <taxon>Bacteria</taxon>
        <taxon>Bacillati</taxon>
        <taxon>Actinomycetota</taxon>
        <taxon>Actinomycetes</taxon>
        <taxon>Mycobacteriales</taxon>
        <taxon>Mycobacteriaceae</taxon>
        <taxon>Mycobacterium</taxon>
        <taxon>Mycobacterium simiae complex</taxon>
    </lineage>
</organism>
<keyword evidence="2" id="KW-1185">Reference proteome</keyword>
<evidence type="ECO:0000313" key="2">
    <source>
        <dbReference type="Proteomes" id="UP000003653"/>
    </source>
</evidence>
<dbReference type="Proteomes" id="UP000003653">
    <property type="component" value="Unassembled WGS sequence"/>
</dbReference>
<dbReference type="HOGENOM" id="CLU_3045587_0_0_11"/>
<protein>
    <submittedName>
        <fullName evidence="1">Uncharacterized protein</fullName>
    </submittedName>
</protein>
<accession>D5P275</accession>
<reference evidence="1 2" key="1">
    <citation type="submission" date="2010-04" db="EMBL/GenBank/DDBJ databases">
        <authorList>
            <person name="Muzny D."/>
            <person name="Qin X."/>
            <person name="Deng J."/>
            <person name="Jiang H."/>
            <person name="Liu Y."/>
            <person name="Qu J."/>
            <person name="Song X.-Z."/>
            <person name="Zhang L."/>
            <person name="Thornton R."/>
            <person name="Coyle M."/>
            <person name="Francisco L."/>
            <person name="Jackson L."/>
            <person name="Javaid M."/>
            <person name="Korchina V."/>
            <person name="Kovar C."/>
            <person name="Mata R."/>
            <person name="Mathew T."/>
            <person name="Ngo R."/>
            <person name="Nguyen L."/>
            <person name="Nguyen N."/>
            <person name="Okwuonu G."/>
            <person name="Ongeri F."/>
            <person name="Pham C."/>
            <person name="Simmons D."/>
            <person name="Wilczek-Boney K."/>
            <person name="Hale W."/>
            <person name="Jakkamsetti A."/>
            <person name="Pham P."/>
            <person name="Ruth R."/>
            <person name="San Lucas F."/>
            <person name="Warren J."/>
            <person name="Zhang J."/>
            <person name="Zhao Z."/>
            <person name="Zhou C."/>
            <person name="Zhu D."/>
            <person name="Lee S."/>
            <person name="Bess C."/>
            <person name="Blankenburg K."/>
            <person name="Forbes L."/>
            <person name="Fu Q."/>
            <person name="Gubbala S."/>
            <person name="Hirani K."/>
            <person name="Jayaseelan J.C."/>
            <person name="Lara F."/>
            <person name="Munidasa M."/>
            <person name="Palculict T."/>
            <person name="Patil S."/>
            <person name="Pu L.-L."/>
            <person name="Saada N."/>
            <person name="Tang L."/>
            <person name="Weissenberger G."/>
            <person name="Zhu Y."/>
            <person name="Hemphill L."/>
            <person name="Shang Y."/>
            <person name="Youmans B."/>
            <person name="Ayvaz T."/>
            <person name="Ross M."/>
            <person name="Santibanez J."/>
            <person name="Aqrawi P."/>
            <person name="Gross S."/>
            <person name="Joshi V."/>
            <person name="Fowler G."/>
            <person name="Nazareth L."/>
            <person name="Reid J."/>
            <person name="Worley K."/>
            <person name="Petrosino J."/>
            <person name="Highlander S."/>
            <person name="Gibbs R."/>
        </authorList>
    </citation>
    <scope>NUCLEOTIDE SEQUENCE [LARGE SCALE GENOMIC DNA]</scope>
    <source>
        <strain evidence="1 2">ATCC BAA-614</strain>
    </source>
</reference>
<proteinExistence type="predicted"/>
<dbReference type="EMBL" id="ADNV01000046">
    <property type="protein sequence ID" value="EFG79825.1"/>
    <property type="molecule type" value="Genomic_DNA"/>
</dbReference>
<gene>
    <name evidence="1" type="ORF">HMPREF0591_0269</name>
</gene>